<evidence type="ECO:0000313" key="6">
    <source>
        <dbReference type="Proteomes" id="UP000502136"/>
    </source>
</evidence>
<dbReference type="InterPro" id="IPR037923">
    <property type="entry name" value="HTH-like"/>
</dbReference>
<dbReference type="Gene3D" id="1.10.10.60">
    <property type="entry name" value="Homeodomain-like"/>
    <property type="match status" value="2"/>
</dbReference>
<dbReference type="Pfam" id="PF12833">
    <property type="entry name" value="HTH_18"/>
    <property type="match status" value="1"/>
</dbReference>
<dbReference type="SUPFAM" id="SSF46689">
    <property type="entry name" value="Homeodomain-like"/>
    <property type="match status" value="2"/>
</dbReference>
<dbReference type="Gene3D" id="2.60.120.280">
    <property type="entry name" value="Regulatory protein AraC"/>
    <property type="match status" value="1"/>
</dbReference>
<dbReference type="InterPro" id="IPR018060">
    <property type="entry name" value="HTH_AraC"/>
</dbReference>
<evidence type="ECO:0000256" key="3">
    <source>
        <dbReference type="ARBA" id="ARBA00023163"/>
    </source>
</evidence>
<dbReference type="GO" id="GO:0003700">
    <property type="term" value="F:DNA-binding transcription factor activity"/>
    <property type="evidence" value="ECO:0007669"/>
    <property type="project" value="InterPro"/>
</dbReference>
<gene>
    <name evidence="5" type="ORF">HGI30_04160</name>
</gene>
<keyword evidence="6" id="KW-1185">Reference proteome</keyword>
<dbReference type="Pfam" id="PF02311">
    <property type="entry name" value="AraC_binding"/>
    <property type="match status" value="1"/>
</dbReference>
<dbReference type="InterPro" id="IPR009057">
    <property type="entry name" value="Homeodomain-like_sf"/>
</dbReference>
<dbReference type="AlphaFoldDB" id="A0A6H2GTW1"/>
<sequence>MQQPGPRHRRIVAVELKERPLPLRLESLGYNPDQEPFHRPDGYTVYHWLQTVSGAGRIEWAGRSETLRSGSGLLLPPGAPHRYRSADATVWKTVYMTFSGGEAAPLLASLGLAAPGLYRWEEEAPLGSLLLDSLGRLEQAADPLGLEASQQAYRFLLALGTYASADAGTAVMQQLRQLEPLLAWLEANLHRPTVSLDDMAARAGVSGRRLNTLFRSLFGLSPYAYLLRLRIRRARELLLSRPDAPLRLIAKDSGFRDVSHFIATFRRLTGDTPDRFRSGRP</sequence>
<dbReference type="PROSITE" id="PS01124">
    <property type="entry name" value="HTH_ARAC_FAMILY_2"/>
    <property type="match status" value="1"/>
</dbReference>
<dbReference type="KEGG" id="palr:HGI30_04160"/>
<dbReference type="InterPro" id="IPR050204">
    <property type="entry name" value="AraC_XylS_family_regulators"/>
</dbReference>
<dbReference type="Proteomes" id="UP000502136">
    <property type="component" value="Chromosome"/>
</dbReference>
<evidence type="ECO:0000313" key="5">
    <source>
        <dbReference type="EMBL" id="QJC50837.1"/>
    </source>
</evidence>
<keyword evidence="3" id="KW-0804">Transcription</keyword>
<organism evidence="5 6">
    <name type="scientific">Paenibacillus albicereus</name>
    <dbReference type="NCBI Taxonomy" id="2726185"/>
    <lineage>
        <taxon>Bacteria</taxon>
        <taxon>Bacillati</taxon>
        <taxon>Bacillota</taxon>
        <taxon>Bacilli</taxon>
        <taxon>Bacillales</taxon>
        <taxon>Paenibacillaceae</taxon>
        <taxon>Paenibacillus</taxon>
    </lineage>
</organism>
<name>A0A6H2GTW1_9BACL</name>
<evidence type="ECO:0000259" key="4">
    <source>
        <dbReference type="PROSITE" id="PS01124"/>
    </source>
</evidence>
<dbReference type="SMART" id="SM00342">
    <property type="entry name" value="HTH_ARAC"/>
    <property type="match status" value="1"/>
</dbReference>
<keyword evidence="1" id="KW-0805">Transcription regulation</keyword>
<evidence type="ECO:0000256" key="2">
    <source>
        <dbReference type="ARBA" id="ARBA00023125"/>
    </source>
</evidence>
<reference evidence="5 6" key="1">
    <citation type="submission" date="2020-04" db="EMBL/GenBank/DDBJ databases">
        <title>Novel Paenibacillus strain UniB2 isolated from commercial digestive syrup.</title>
        <authorList>
            <person name="Thorat V."/>
            <person name="Kirdat K."/>
            <person name="Tiwarekar B."/>
            <person name="Yadav A."/>
        </authorList>
    </citation>
    <scope>NUCLEOTIDE SEQUENCE [LARGE SCALE GENOMIC DNA]</scope>
    <source>
        <strain evidence="5 6">UniB2</strain>
    </source>
</reference>
<feature type="domain" description="HTH araC/xylS-type" evidence="4">
    <location>
        <begin position="179"/>
        <end position="279"/>
    </location>
</feature>
<dbReference type="SUPFAM" id="SSF51215">
    <property type="entry name" value="Regulatory protein AraC"/>
    <property type="match status" value="1"/>
</dbReference>
<dbReference type="EMBL" id="CP051428">
    <property type="protein sequence ID" value="QJC50837.1"/>
    <property type="molecule type" value="Genomic_DNA"/>
</dbReference>
<dbReference type="PANTHER" id="PTHR46796">
    <property type="entry name" value="HTH-TYPE TRANSCRIPTIONAL ACTIVATOR RHAS-RELATED"/>
    <property type="match status" value="1"/>
</dbReference>
<accession>A0A6H2GTW1</accession>
<evidence type="ECO:0000256" key="1">
    <source>
        <dbReference type="ARBA" id="ARBA00023015"/>
    </source>
</evidence>
<dbReference type="GO" id="GO:0043565">
    <property type="term" value="F:sequence-specific DNA binding"/>
    <property type="evidence" value="ECO:0007669"/>
    <property type="project" value="InterPro"/>
</dbReference>
<dbReference type="InterPro" id="IPR003313">
    <property type="entry name" value="AraC-bd"/>
</dbReference>
<dbReference type="RefSeq" id="WP_168906492.1">
    <property type="nucleotide sequence ID" value="NZ_CP051428.1"/>
</dbReference>
<proteinExistence type="predicted"/>
<protein>
    <submittedName>
        <fullName evidence="5">AraC family transcriptional regulator</fullName>
    </submittedName>
</protein>
<keyword evidence="2" id="KW-0238">DNA-binding</keyword>